<comment type="caution">
    <text evidence="1">The sequence shown here is derived from an EMBL/GenBank/DDBJ whole genome shotgun (WGS) entry which is preliminary data.</text>
</comment>
<reference evidence="1 2" key="1">
    <citation type="journal article" date="2018" name="Front. Plant Sci.">
        <title>Red Clover (Trifolium pratense) and Zigzag Clover (T. medium) - A Picture of Genomic Similarities and Differences.</title>
        <authorList>
            <person name="Dluhosova J."/>
            <person name="Istvanek J."/>
            <person name="Nedelnik J."/>
            <person name="Repkova J."/>
        </authorList>
    </citation>
    <scope>NUCLEOTIDE SEQUENCE [LARGE SCALE GENOMIC DNA]</scope>
    <source>
        <strain evidence="2">cv. 10/8</strain>
        <tissue evidence="1">Leaf</tissue>
    </source>
</reference>
<name>A0A392UPL9_9FABA</name>
<dbReference type="AlphaFoldDB" id="A0A392UPL9"/>
<evidence type="ECO:0000313" key="1">
    <source>
        <dbReference type="EMBL" id="MCI73715.1"/>
    </source>
</evidence>
<protein>
    <submittedName>
        <fullName evidence="1">Uncharacterized protein</fullName>
    </submittedName>
</protein>
<dbReference type="EMBL" id="LXQA010844771">
    <property type="protein sequence ID" value="MCI73715.1"/>
    <property type="molecule type" value="Genomic_DNA"/>
</dbReference>
<keyword evidence="2" id="KW-1185">Reference proteome</keyword>
<dbReference type="Proteomes" id="UP000265520">
    <property type="component" value="Unassembled WGS sequence"/>
</dbReference>
<evidence type="ECO:0000313" key="2">
    <source>
        <dbReference type="Proteomes" id="UP000265520"/>
    </source>
</evidence>
<feature type="non-terminal residue" evidence="1">
    <location>
        <position position="1"/>
    </location>
</feature>
<sequence length="30" mass="3329">VELRVQISEEAQIRCGGNRSKKKIETDAAV</sequence>
<accession>A0A392UPL9</accession>
<proteinExistence type="predicted"/>
<organism evidence="1 2">
    <name type="scientific">Trifolium medium</name>
    <dbReference type="NCBI Taxonomy" id="97028"/>
    <lineage>
        <taxon>Eukaryota</taxon>
        <taxon>Viridiplantae</taxon>
        <taxon>Streptophyta</taxon>
        <taxon>Embryophyta</taxon>
        <taxon>Tracheophyta</taxon>
        <taxon>Spermatophyta</taxon>
        <taxon>Magnoliopsida</taxon>
        <taxon>eudicotyledons</taxon>
        <taxon>Gunneridae</taxon>
        <taxon>Pentapetalae</taxon>
        <taxon>rosids</taxon>
        <taxon>fabids</taxon>
        <taxon>Fabales</taxon>
        <taxon>Fabaceae</taxon>
        <taxon>Papilionoideae</taxon>
        <taxon>50 kb inversion clade</taxon>
        <taxon>NPAAA clade</taxon>
        <taxon>Hologalegina</taxon>
        <taxon>IRL clade</taxon>
        <taxon>Trifolieae</taxon>
        <taxon>Trifolium</taxon>
    </lineage>
</organism>